<dbReference type="RefSeq" id="WP_068821066.1">
    <property type="nucleotide sequence ID" value="NZ_LWHJ01000011.1"/>
</dbReference>
<accession>A0A179DLV9</accession>
<keyword evidence="3" id="KW-0732">Signal</keyword>
<evidence type="ECO:0000256" key="2">
    <source>
        <dbReference type="ARBA" id="ARBA00006275"/>
    </source>
</evidence>
<feature type="domain" description="RagB/SusD" evidence="6">
    <location>
        <begin position="327"/>
        <end position="526"/>
    </location>
</feature>
<evidence type="ECO:0000256" key="1">
    <source>
        <dbReference type="ARBA" id="ARBA00004442"/>
    </source>
</evidence>
<dbReference type="Gene3D" id="1.25.40.390">
    <property type="match status" value="1"/>
</dbReference>
<keyword evidence="5" id="KW-0998">Cell outer membrane</keyword>
<name>A0A179DLV9_9SPHI</name>
<dbReference type="AlphaFoldDB" id="A0A179DLV9"/>
<dbReference type="InterPro" id="IPR012944">
    <property type="entry name" value="SusD_RagB_dom"/>
</dbReference>
<evidence type="ECO:0000313" key="8">
    <source>
        <dbReference type="EMBL" id="OAQ42035.1"/>
    </source>
</evidence>
<dbReference type="CDD" id="cd08977">
    <property type="entry name" value="SusD"/>
    <property type="match status" value="1"/>
</dbReference>
<sequence>MKNIRYNLNFSVGALILLTLGMSSCKKILDVEPTTQYALGNYFQSTKQADAALLGAYHQLQIATNQEFIYYGEGRADNVIRGAGSITSNTLGVLNNTLDGNLSYAQWDSYYSVIKQANLILKNVPLMRTKGILIADADYNRILGQAYGLRALCYLNIVKIWGDAPLVTQPIEDVKDINDLKTPRVDKQLIYNLISADLKKAVPLTPTTNATNDLTRGKLTKAAIYSIQTDYYMWRNMPDSALISSGLIIKPADGTPVSSTYSLVELYNATANYSFANTSIDDSPYSKMFVDGLSTESIFEVVFSFDEENTSNIFGIYGNNNAQFYANSEFSSSFGNDLRGIANFKNDVQIYKQFPKGTFDQTTQNDKNVILYRLADIMLLRAEALNTKGDRNGAWTLIKKIRERAYGPVEVQTTIPNPNPALPPTFVINNPNTRNSISSGPTSETAKASFFAASLNEAEDIILNERRKELAFEGKRWFDLVRTGRVFTTINPTTLKPLVVNAENILWPIGLDVIRQNTNIIQNEYYK</sequence>
<dbReference type="Pfam" id="PF07980">
    <property type="entry name" value="SusD_RagB"/>
    <property type="match status" value="1"/>
</dbReference>
<comment type="similarity">
    <text evidence="2">Belongs to the SusD family.</text>
</comment>
<evidence type="ECO:0000256" key="5">
    <source>
        <dbReference type="ARBA" id="ARBA00023237"/>
    </source>
</evidence>
<evidence type="ECO:0000259" key="6">
    <source>
        <dbReference type="Pfam" id="PF07980"/>
    </source>
</evidence>
<dbReference type="PROSITE" id="PS51257">
    <property type="entry name" value="PROKAR_LIPOPROTEIN"/>
    <property type="match status" value="1"/>
</dbReference>
<dbReference type="OrthoDB" id="1035036at2"/>
<comment type="caution">
    <text evidence="8">The sequence shown here is derived from an EMBL/GenBank/DDBJ whole genome shotgun (WGS) entry which is preliminary data.</text>
</comment>
<comment type="subcellular location">
    <subcellularLocation>
        <location evidence="1">Cell outer membrane</location>
    </subcellularLocation>
</comment>
<protein>
    <recommendedName>
        <fullName evidence="10">Carbohydrate-binding protein SusD</fullName>
    </recommendedName>
</protein>
<evidence type="ECO:0000256" key="4">
    <source>
        <dbReference type="ARBA" id="ARBA00023136"/>
    </source>
</evidence>
<evidence type="ECO:0000259" key="7">
    <source>
        <dbReference type="Pfam" id="PF14322"/>
    </source>
</evidence>
<dbReference type="EMBL" id="LWHJ01000011">
    <property type="protein sequence ID" value="OAQ42035.1"/>
    <property type="molecule type" value="Genomic_DNA"/>
</dbReference>
<reference evidence="8 9" key="1">
    <citation type="submission" date="2016-04" db="EMBL/GenBank/DDBJ databases">
        <authorList>
            <person name="Evans L.H."/>
            <person name="Alamgir A."/>
            <person name="Owens N."/>
            <person name="Weber N.D."/>
            <person name="Virtaneva K."/>
            <person name="Barbian K."/>
            <person name="Babar A."/>
            <person name="Rosenke K."/>
        </authorList>
    </citation>
    <scope>NUCLEOTIDE SEQUENCE [LARGE SCALE GENOMIC DNA]</scope>
    <source>
        <strain evidence="8 9">CCM 8644</strain>
    </source>
</reference>
<dbReference type="Pfam" id="PF14322">
    <property type="entry name" value="SusD-like_3"/>
    <property type="match status" value="1"/>
</dbReference>
<organism evidence="8 9">
    <name type="scientific">Pedobacter psychrophilus</name>
    <dbReference type="NCBI Taxonomy" id="1826909"/>
    <lineage>
        <taxon>Bacteria</taxon>
        <taxon>Pseudomonadati</taxon>
        <taxon>Bacteroidota</taxon>
        <taxon>Sphingobacteriia</taxon>
        <taxon>Sphingobacteriales</taxon>
        <taxon>Sphingobacteriaceae</taxon>
        <taxon>Pedobacter</taxon>
    </lineage>
</organism>
<dbReference type="GO" id="GO:0009279">
    <property type="term" value="C:cell outer membrane"/>
    <property type="evidence" value="ECO:0007669"/>
    <property type="project" value="UniProtKB-SubCell"/>
</dbReference>
<evidence type="ECO:0000313" key="9">
    <source>
        <dbReference type="Proteomes" id="UP000078459"/>
    </source>
</evidence>
<evidence type="ECO:0008006" key="10">
    <source>
        <dbReference type="Google" id="ProtNLM"/>
    </source>
</evidence>
<keyword evidence="9" id="KW-1185">Reference proteome</keyword>
<dbReference type="InterPro" id="IPR011990">
    <property type="entry name" value="TPR-like_helical_dom_sf"/>
</dbReference>
<dbReference type="Proteomes" id="UP000078459">
    <property type="component" value="Unassembled WGS sequence"/>
</dbReference>
<reference evidence="8 9" key="2">
    <citation type="submission" date="2016-06" db="EMBL/GenBank/DDBJ databases">
        <title>Pedobacter psychrophilus sp. nov., isolated from Antarctic fragmentary rock.</title>
        <authorList>
            <person name="Svec P."/>
        </authorList>
    </citation>
    <scope>NUCLEOTIDE SEQUENCE [LARGE SCALE GENOMIC DNA]</scope>
    <source>
        <strain evidence="8 9">CCM 8644</strain>
    </source>
</reference>
<proteinExistence type="inferred from homology"/>
<dbReference type="STRING" id="1826909.A5893_02665"/>
<evidence type="ECO:0000256" key="3">
    <source>
        <dbReference type="ARBA" id="ARBA00022729"/>
    </source>
</evidence>
<gene>
    <name evidence="8" type="ORF">A5893_02665</name>
</gene>
<dbReference type="InterPro" id="IPR033985">
    <property type="entry name" value="SusD-like_N"/>
</dbReference>
<feature type="domain" description="SusD-like N-terminal" evidence="7">
    <location>
        <begin position="29"/>
        <end position="227"/>
    </location>
</feature>
<dbReference type="SUPFAM" id="SSF48452">
    <property type="entry name" value="TPR-like"/>
    <property type="match status" value="1"/>
</dbReference>
<keyword evidence="4" id="KW-0472">Membrane</keyword>